<sequence>MEPRDRPTVTGLHCRLTPRHFPLAAAPLLNERVTLPGHDQSAHRIRMEWGPTGAAAVPADYAVVVDVLSFTTTLSVALERGIEVFPFRWRDSRAAEHAVRHGATLAVGRFEAMSRGDARHVSLSPASLAEVQGIERLVLPSPNGSTIAFALAESGAQVVGACLRNAGAVARWLAPRVADGASVVVVPAGERWYDDTLRPAVEDLWGAGAVIADLLDGLESPASASPEARMAVAAWHGAVLPVDLLNCAGGIELADAGFIADVEISARLDVSEVVPVLVGESFRDATALPPPGPRLRRVGGPT</sequence>
<dbReference type="SUPFAM" id="SSF142823">
    <property type="entry name" value="ComB-like"/>
    <property type="match status" value="1"/>
</dbReference>
<gene>
    <name evidence="2" type="ORF">SAMN05192575_10541</name>
</gene>
<dbReference type="GO" id="GO:0050532">
    <property type="term" value="F:2-phosphosulfolactate phosphatase activity"/>
    <property type="evidence" value="ECO:0007669"/>
    <property type="project" value="InterPro"/>
</dbReference>
<name>A0A1I0Z5S1_9ACTN</name>
<evidence type="ECO:0000256" key="1">
    <source>
        <dbReference type="ARBA" id="ARBA00021948"/>
    </source>
</evidence>
<dbReference type="AlphaFoldDB" id="A0A1I0Z5S1"/>
<accession>A0A1I0Z5S1</accession>
<dbReference type="EMBL" id="FOKC01000005">
    <property type="protein sequence ID" value="SFB20762.1"/>
    <property type="molecule type" value="Genomic_DNA"/>
</dbReference>
<dbReference type="GO" id="GO:0000287">
    <property type="term" value="F:magnesium ion binding"/>
    <property type="evidence" value="ECO:0007669"/>
    <property type="project" value="InterPro"/>
</dbReference>
<organism evidence="2 3">
    <name type="scientific">Nocardioides alpinus</name>
    <dbReference type="NCBI Taxonomy" id="748909"/>
    <lineage>
        <taxon>Bacteria</taxon>
        <taxon>Bacillati</taxon>
        <taxon>Actinomycetota</taxon>
        <taxon>Actinomycetes</taxon>
        <taxon>Propionibacteriales</taxon>
        <taxon>Nocardioidaceae</taxon>
        <taxon>Nocardioides</taxon>
    </lineage>
</organism>
<dbReference type="Gene3D" id="3.90.1560.10">
    <property type="entry name" value="ComB-like"/>
    <property type="match status" value="1"/>
</dbReference>
<evidence type="ECO:0000313" key="3">
    <source>
        <dbReference type="Proteomes" id="UP000199113"/>
    </source>
</evidence>
<protein>
    <recommendedName>
        <fullName evidence="1">Probable 2-phosphosulfolactate phosphatase</fullName>
    </recommendedName>
</protein>
<dbReference type="InterPro" id="IPR036702">
    <property type="entry name" value="ComB-like_sf"/>
</dbReference>
<evidence type="ECO:0000313" key="2">
    <source>
        <dbReference type="EMBL" id="SFB20762.1"/>
    </source>
</evidence>
<dbReference type="InterPro" id="IPR005238">
    <property type="entry name" value="ComB-like"/>
</dbReference>
<dbReference type="Pfam" id="PF04029">
    <property type="entry name" value="2-ph_phosp"/>
    <property type="match status" value="1"/>
</dbReference>
<reference evidence="2" key="1">
    <citation type="submission" date="2016-10" db="EMBL/GenBank/DDBJ databases">
        <authorList>
            <person name="de Groot N.N."/>
        </authorList>
    </citation>
    <scope>NUCLEOTIDE SEQUENCE [LARGE SCALE GENOMIC DNA]</scope>
    <source>
        <strain evidence="2">CGMCC 1.10697</strain>
    </source>
</reference>
<dbReference type="Proteomes" id="UP000199113">
    <property type="component" value="Unassembled WGS sequence"/>
</dbReference>
<dbReference type="STRING" id="748909.SAMN05192575_10541"/>
<proteinExistence type="predicted"/>